<dbReference type="GeneID" id="101256388"/>
<evidence type="ECO:0000313" key="8">
    <source>
        <dbReference type="EnsemblPlants" id="Solyc06g071860.3.1"/>
    </source>
</evidence>
<evidence type="ECO:0000256" key="3">
    <source>
        <dbReference type="ARBA" id="ARBA00022833"/>
    </source>
</evidence>
<evidence type="ECO:0000256" key="5">
    <source>
        <dbReference type="PROSITE-ProRule" id="PRU00723"/>
    </source>
</evidence>
<feature type="domain" description="C3H1-type" evidence="7">
    <location>
        <begin position="255"/>
        <end position="283"/>
    </location>
</feature>
<dbReference type="PaxDb" id="4081-Solyc06g071860.2.1"/>
<dbReference type="OrthoDB" id="411372at2759"/>
<evidence type="ECO:0000259" key="7">
    <source>
        <dbReference type="PROSITE" id="PS50103"/>
    </source>
</evidence>
<feature type="zinc finger region" description="C3H1-type" evidence="5">
    <location>
        <begin position="486"/>
        <end position="514"/>
    </location>
</feature>
<feature type="zinc finger region" description="C3H1-type" evidence="5">
    <location>
        <begin position="533"/>
        <end position="561"/>
    </location>
</feature>
<gene>
    <name evidence="8" type="primary">LOC101256388</name>
</gene>
<dbReference type="GO" id="GO:0008270">
    <property type="term" value="F:zinc ion binding"/>
    <property type="evidence" value="ECO:0007669"/>
    <property type="project" value="UniProtKB-KW"/>
</dbReference>
<feature type="zinc finger region" description="C3H1-type" evidence="5">
    <location>
        <begin position="255"/>
        <end position="283"/>
    </location>
</feature>
<dbReference type="Proteomes" id="UP000004994">
    <property type="component" value="Chromosome 6"/>
</dbReference>
<dbReference type="Gramene" id="Solyc06g071860.3.1">
    <property type="protein sequence ID" value="Solyc06g071860.3.1"/>
    <property type="gene ID" value="Solyc06g071860.3"/>
</dbReference>
<reference evidence="8" key="2">
    <citation type="submission" date="2019-01" db="UniProtKB">
        <authorList>
            <consortium name="EnsemblPlants"/>
        </authorList>
    </citation>
    <scope>IDENTIFICATION</scope>
    <source>
        <strain evidence="8">cv. Heinz 1706</strain>
    </source>
</reference>
<feature type="domain" description="C3H1-type" evidence="7">
    <location>
        <begin position="533"/>
        <end position="561"/>
    </location>
</feature>
<dbReference type="Pfam" id="PF00642">
    <property type="entry name" value="zf-CCCH"/>
    <property type="match status" value="5"/>
</dbReference>
<protein>
    <recommendedName>
        <fullName evidence="7">C3H1-type domain-containing protein</fullName>
    </recommendedName>
</protein>
<feature type="compositionally biased region" description="Polar residues" evidence="6">
    <location>
        <begin position="30"/>
        <end position="44"/>
    </location>
</feature>
<dbReference type="RefSeq" id="XP_010322521.1">
    <property type="nucleotide sequence ID" value="XM_010324219.4"/>
</dbReference>
<feature type="region of interest" description="Disordered" evidence="6">
    <location>
        <begin position="586"/>
        <end position="605"/>
    </location>
</feature>
<dbReference type="SMART" id="SM00356">
    <property type="entry name" value="ZnF_C3H1"/>
    <property type="match status" value="5"/>
</dbReference>
<dbReference type="Gene3D" id="2.30.30.1190">
    <property type="match status" value="2"/>
</dbReference>
<dbReference type="InterPro" id="IPR000571">
    <property type="entry name" value="Znf_CCCH"/>
</dbReference>
<feature type="region of interest" description="Disordered" evidence="6">
    <location>
        <begin position="1"/>
        <end position="55"/>
    </location>
</feature>
<dbReference type="PANTHER" id="PTHR12506">
    <property type="entry name" value="PROTEIN PHOSPHATASE RELATED"/>
    <property type="match status" value="1"/>
</dbReference>
<accession>A0A3Q7H1P5</accession>
<evidence type="ECO:0000313" key="9">
    <source>
        <dbReference type="Proteomes" id="UP000004994"/>
    </source>
</evidence>
<sequence length="605" mass="67031">MEAIQSPYMHNLSQPTLDKQYLGFDPQPPDTASFSSEPNFQNPSRDLPEVEEDEFDDDDEIALQIIFKEVQNLVLNQAFSEARAKGGVYESAMVKSGSEDEKDVRMIGEELQNLVVDQAFSEERAKGDINEGNGREEVGNEYGGNRYEDGAGWSENVNVIDVKNEKGGEVISREWGFDNDEDGDYSWSESGIVVDVENEKAGDAGSKEWGFDDYEDGDLSWTGNEIDVVNESGSMAGSKEWGFNANGRRLSYPLRPDAVDCAYYMKTGTCQYGLNCKFNHPSRRQNQQWAMEKGKQKDESEERAGLIECKYYLTEGGCKYGNACKYSHSKGKGAISPVLDFNFLGLPIRQGEKDCPFYMRTGSCKYGSSCRFHHPDPSTVTGNNPSLGYNNGGSAPVQSASYSPVSSWSSPRASNETSPFVPVVYSANQGILPLSPEWNRFQAPVYPTSEKSLPTPPAFTVKDPATKTNIYSRPQPPWLVEEYPERPGQPDCSYFIKTGDCKYKSYCKFHHPKTQKSLTNPPSVLNDKGLPLRPGQAVCSFYSRYGICKYGPACKFDHPEHIDNAPASSPRPAFYQPPFGISSASDGLRMARKGNGSGSLVHQSV</sequence>
<dbReference type="EnsemblPlants" id="Solyc06g071860.3.1">
    <property type="protein sequence ID" value="Solyc06g071860.3.1"/>
    <property type="gene ID" value="Solyc06g071860.3"/>
</dbReference>
<dbReference type="InParanoid" id="A0A3Q7H1P5"/>
<dbReference type="OMA" id="TTMYPSE"/>
<keyword evidence="1 5" id="KW-0479">Metal-binding</keyword>
<evidence type="ECO:0000256" key="1">
    <source>
        <dbReference type="ARBA" id="ARBA00022723"/>
    </source>
</evidence>
<evidence type="ECO:0000256" key="2">
    <source>
        <dbReference type="ARBA" id="ARBA00022771"/>
    </source>
</evidence>
<dbReference type="KEGG" id="sly:101256388"/>
<dbReference type="PROSITE" id="PS50103">
    <property type="entry name" value="ZF_C3H1"/>
    <property type="match status" value="5"/>
</dbReference>
<keyword evidence="4" id="KW-0238">DNA-binding</keyword>
<feature type="zinc finger region" description="C3H1-type" evidence="5">
    <location>
        <begin position="349"/>
        <end position="377"/>
    </location>
</feature>
<dbReference type="GO" id="GO:0003677">
    <property type="term" value="F:DNA binding"/>
    <property type="evidence" value="ECO:0007669"/>
    <property type="project" value="UniProtKB-KW"/>
</dbReference>
<keyword evidence="9" id="KW-1185">Reference proteome</keyword>
<feature type="domain" description="C3H1-type" evidence="7">
    <location>
        <begin position="486"/>
        <end position="514"/>
    </location>
</feature>
<feature type="domain" description="C3H1-type" evidence="7">
    <location>
        <begin position="349"/>
        <end position="377"/>
    </location>
</feature>
<dbReference type="InterPro" id="IPR036855">
    <property type="entry name" value="Znf_CCCH_sf"/>
</dbReference>
<evidence type="ECO:0000256" key="4">
    <source>
        <dbReference type="ARBA" id="ARBA00023125"/>
    </source>
</evidence>
<dbReference type="AlphaFoldDB" id="A0A3Q7H1P5"/>
<name>A0A3Q7H1P5_SOLLC</name>
<dbReference type="PANTHER" id="PTHR12506:SF51">
    <property type="entry name" value="ZINC FINGER CCCH DOMAIN-CONTAINING PROTEIN 67-LIKE ISOFORM X1"/>
    <property type="match status" value="1"/>
</dbReference>
<dbReference type="InterPro" id="IPR050974">
    <property type="entry name" value="Plant_ZF_CCCH"/>
</dbReference>
<dbReference type="Gene3D" id="4.10.1000.10">
    <property type="entry name" value="Zinc finger, CCCH-type"/>
    <property type="match status" value="2"/>
</dbReference>
<keyword evidence="3 5" id="KW-0862">Zinc</keyword>
<organism evidence="8">
    <name type="scientific">Solanum lycopersicum</name>
    <name type="common">Tomato</name>
    <name type="synonym">Lycopersicon esculentum</name>
    <dbReference type="NCBI Taxonomy" id="4081"/>
    <lineage>
        <taxon>Eukaryota</taxon>
        <taxon>Viridiplantae</taxon>
        <taxon>Streptophyta</taxon>
        <taxon>Embryophyta</taxon>
        <taxon>Tracheophyta</taxon>
        <taxon>Spermatophyta</taxon>
        <taxon>Magnoliopsida</taxon>
        <taxon>eudicotyledons</taxon>
        <taxon>Gunneridae</taxon>
        <taxon>Pentapetalae</taxon>
        <taxon>asterids</taxon>
        <taxon>lamiids</taxon>
        <taxon>Solanales</taxon>
        <taxon>Solanaceae</taxon>
        <taxon>Solanoideae</taxon>
        <taxon>Solaneae</taxon>
        <taxon>Solanum</taxon>
        <taxon>Solanum subgen. Lycopersicon</taxon>
    </lineage>
</organism>
<dbReference type="SUPFAM" id="SSF90229">
    <property type="entry name" value="CCCH zinc finger"/>
    <property type="match status" value="4"/>
</dbReference>
<dbReference type="GO" id="GO:0003729">
    <property type="term" value="F:mRNA binding"/>
    <property type="evidence" value="ECO:0000318"/>
    <property type="project" value="GO_Central"/>
</dbReference>
<proteinExistence type="predicted"/>
<feature type="domain" description="C3H1-type" evidence="7">
    <location>
        <begin position="303"/>
        <end position="331"/>
    </location>
</feature>
<keyword evidence="2 5" id="KW-0863">Zinc-finger</keyword>
<feature type="zinc finger region" description="C3H1-type" evidence="5">
    <location>
        <begin position="303"/>
        <end position="331"/>
    </location>
</feature>
<evidence type="ECO:0000256" key="6">
    <source>
        <dbReference type="SAM" id="MobiDB-lite"/>
    </source>
</evidence>
<reference evidence="8" key="1">
    <citation type="journal article" date="2012" name="Nature">
        <title>The tomato genome sequence provides insights into fleshy fruit evolution.</title>
        <authorList>
            <consortium name="Tomato Genome Consortium"/>
        </authorList>
    </citation>
    <scope>NUCLEOTIDE SEQUENCE [LARGE SCALE GENOMIC DNA]</scope>
    <source>
        <strain evidence="8">cv. Heinz 1706</strain>
    </source>
</reference>
<dbReference type="STRING" id="4081.A0A3Q7H1P5"/>